<keyword evidence="20" id="KW-1185">Reference proteome</keyword>
<keyword evidence="12" id="KW-0810">Translation regulation</keyword>
<feature type="domain" description="Btz" evidence="19">
    <location>
        <begin position="186"/>
        <end position="294"/>
    </location>
</feature>
<feature type="compositionally biased region" description="Basic and acidic residues" evidence="18">
    <location>
        <begin position="235"/>
        <end position="268"/>
    </location>
</feature>
<evidence type="ECO:0000256" key="16">
    <source>
        <dbReference type="ARBA" id="ARBA00023242"/>
    </source>
</evidence>
<feature type="compositionally biased region" description="Low complexity" evidence="18">
    <location>
        <begin position="678"/>
        <end position="706"/>
    </location>
</feature>
<evidence type="ECO:0000256" key="4">
    <source>
        <dbReference type="ARBA" id="ARBA00004556"/>
    </source>
</evidence>
<keyword evidence="7" id="KW-0813">Transport</keyword>
<feature type="compositionally biased region" description="Basic and acidic residues" evidence="18">
    <location>
        <begin position="481"/>
        <end position="502"/>
    </location>
</feature>
<dbReference type="GO" id="GO:0035145">
    <property type="term" value="C:exon-exon junction complex"/>
    <property type="evidence" value="ECO:0007669"/>
    <property type="project" value="InterPro"/>
</dbReference>
<name>A0A914C9J6_9BILA</name>
<dbReference type="GO" id="GO:0000184">
    <property type="term" value="P:nuclear-transcribed mRNA catabolic process, nonsense-mediated decay"/>
    <property type="evidence" value="ECO:0007669"/>
    <property type="project" value="UniProtKB-KW"/>
</dbReference>
<evidence type="ECO:0000256" key="9">
    <source>
        <dbReference type="ARBA" id="ARBA00022664"/>
    </source>
</evidence>
<evidence type="ECO:0000256" key="8">
    <source>
        <dbReference type="ARBA" id="ARBA00022490"/>
    </source>
</evidence>
<keyword evidence="14" id="KW-0866">Nonsense-mediated mRNA decay</keyword>
<evidence type="ECO:0000256" key="13">
    <source>
        <dbReference type="ARBA" id="ARBA00022884"/>
    </source>
</evidence>
<keyword evidence="8" id="KW-0963">Cytoplasm</keyword>
<evidence type="ECO:0000313" key="21">
    <source>
        <dbReference type="WBParaSite" id="ACRNAN_Path_655.g2466.t2"/>
    </source>
</evidence>
<dbReference type="InterPro" id="IPR028544">
    <property type="entry name" value="CASC3"/>
</dbReference>
<protein>
    <recommendedName>
        <fullName evidence="6">Protein CASC3</fullName>
    </recommendedName>
</protein>
<organism evidence="20 21">
    <name type="scientific">Acrobeloides nanus</name>
    <dbReference type="NCBI Taxonomy" id="290746"/>
    <lineage>
        <taxon>Eukaryota</taxon>
        <taxon>Metazoa</taxon>
        <taxon>Ecdysozoa</taxon>
        <taxon>Nematoda</taxon>
        <taxon>Chromadorea</taxon>
        <taxon>Rhabditida</taxon>
        <taxon>Tylenchina</taxon>
        <taxon>Cephalobomorpha</taxon>
        <taxon>Cephaloboidea</taxon>
        <taxon>Cephalobidae</taxon>
        <taxon>Acrobeloides</taxon>
    </lineage>
</organism>
<feature type="compositionally biased region" description="Low complexity" evidence="18">
    <location>
        <begin position="526"/>
        <end position="537"/>
    </location>
</feature>
<accession>A0A914C9J6</accession>
<dbReference type="GO" id="GO:0016607">
    <property type="term" value="C:nuclear speck"/>
    <property type="evidence" value="ECO:0007669"/>
    <property type="project" value="UniProtKB-SubCell"/>
</dbReference>
<reference evidence="21" key="1">
    <citation type="submission" date="2022-11" db="UniProtKB">
        <authorList>
            <consortium name="WormBaseParasite"/>
        </authorList>
    </citation>
    <scope>IDENTIFICATION</scope>
</reference>
<dbReference type="PANTHER" id="PTHR13434:SF0">
    <property type="entry name" value="PROTEIN CASC3"/>
    <property type="match status" value="1"/>
</dbReference>
<feature type="compositionally biased region" description="Polar residues" evidence="18">
    <location>
        <begin position="163"/>
        <end position="174"/>
    </location>
</feature>
<dbReference type="GO" id="GO:0006397">
    <property type="term" value="P:mRNA processing"/>
    <property type="evidence" value="ECO:0007669"/>
    <property type="project" value="UniProtKB-KW"/>
</dbReference>
<comment type="similarity">
    <text evidence="5">Belongs to the CASC3 family.</text>
</comment>
<evidence type="ECO:0000256" key="10">
    <source>
        <dbReference type="ARBA" id="ARBA00022728"/>
    </source>
</evidence>
<feature type="compositionally biased region" description="Basic and acidic residues" evidence="18">
    <location>
        <begin position="24"/>
        <end position="84"/>
    </location>
</feature>
<feature type="region of interest" description="Disordered" evidence="18">
    <location>
        <begin position="1"/>
        <end position="449"/>
    </location>
</feature>
<evidence type="ECO:0000256" key="17">
    <source>
        <dbReference type="ARBA" id="ARBA00023273"/>
    </source>
</evidence>
<dbReference type="GO" id="GO:0030425">
    <property type="term" value="C:dendrite"/>
    <property type="evidence" value="ECO:0007669"/>
    <property type="project" value="UniProtKB-SubCell"/>
</dbReference>
<dbReference type="GO" id="GO:0010494">
    <property type="term" value="C:cytoplasmic stress granule"/>
    <property type="evidence" value="ECO:0007669"/>
    <property type="project" value="UniProtKB-SubCell"/>
</dbReference>
<feature type="compositionally biased region" description="Low complexity" evidence="18">
    <location>
        <begin position="648"/>
        <end position="660"/>
    </location>
</feature>
<proteinExistence type="inferred from homology"/>
<dbReference type="WBParaSite" id="ACRNAN_Path_655.g2466.t2">
    <property type="protein sequence ID" value="ACRNAN_Path_655.g2466.t2"/>
    <property type="gene ID" value="ACRNAN_Path_655.g2466"/>
</dbReference>
<dbReference type="GO" id="GO:0005681">
    <property type="term" value="C:spliceosomal complex"/>
    <property type="evidence" value="ECO:0007669"/>
    <property type="project" value="UniProtKB-KW"/>
</dbReference>
<dbReference type="GO" id="GO:0008380">
    <property type="term" value="P:RNA splicing"/>
    <property type="evidence" value="ECO:0007669"/>
    <property type="project" value="UniProtKB-KW"/>
</dbReference>
<evidence type="ECO:0000256" key="5">
    <source>
        <dbReference type="ARBA" id="ARBA00009548"/>
    </source>
</evidence>
<feature type="compositionally biased region" description="Basic and acidic residues" evidence="18">
    <location>
        <begin position="564"/>
        <end position="608"/>
    </location>
</feature>
<evidence type="ECO:0000256" key="12">
    <source>
        <dbReference type="ARBA" id="ARBA00022845"/>
    </source>
</evidence>
<feature type="compositionally biased region" description="Basic and acidic residues" evidence="18">
    <location>
        <begin position="314"/>
        <end position="330"/>
    </location>
</feature>
<feature type="compositionally biased region" description="Polar residues" evidence="18">
    <location>
        <begin position="663"/>
        <end position="677"/>
    </location>
</feature>
<dbReference type="GO" id="GO:0006417">
    <property type="term" value="P:regulation of translation"/>
    <property type="evidence" value="ECO:0007669"/>
    <property type="project" value="UniProtKB-KW"/>
</dbReference>
<dbReference type="AlphaFoldDB" id="A0A914C9J6"/>
<evidence type="ECO:0000256" key="11">
    <source>
        <dbReference type="ARBA" id="ARBA00022816"/>
    </source>
</evidence>
<dbReference type="GO" id="GO:0051028">
    <property type="term" value="P:mRNA transport"/>
    <property type="evidence" value="ECO:0007669"/>
    <property type="project" value="UniProtKB-KW"/>
</dbReference>
<evidence type="ECO:0000256" key="6">
    <source>
        <dbReference type="ARBA" id="ARBA00019964"/>
    </source>
</evidence>
<sequence>MSEGEQSNKAESQEKEANSTPLETSEKISDSNTEEKKADEDSHKIEEKNETQKDDKPQEKIEEKTETETTTQESHREETPKLPDSETTTTSPESESKQEESTEKDKPQPVEVKVEETNKEEQKSPEDSPVKETAQQESEQIEKTEQNKNGGSADEVTERKSNETMTSGENQNEDGNWGETPLSQNNSFEGEEGVDAEEQANEPIVRQESKDEDKDDDEKVDSPAYIPRKGNFYLHDMRTALDEAVEETKDSKTDKPSRADRKWEHDLFDSSNQRPKSTQELVRRYGRNIRESTSPPTAEEVGNRPTQGNPREPTAPRHEKKDSYERREPYKSFSQTNTGGRGGGFRRQENRENYQSASSQARPKANYVGSKRFVDDRGDERGEQKPPMRNFGTSEHYQGRNGNIRGRADNREPTRERNYIGEREYEHERKPPMRNFGTSENYRGRVGNIRGRADNREHIYVGEREYEYEREPSTRASIPSEHYKGREDFTSRDQGQEYEQKSQMRTFLPSNRRGHNRTRGRGSFSRGVPRGAGVGAVQYRRTIVSSRYSENRGVRGARRGTSNRRSDEGHDYERAPQREQRNIRRSLDDEYEHEQSSHDDRRYNREPQNRAGGNRPGKRYTAQRPAAGGESHEDDRPYQNQGYENRSRQQYNQGNYQNENRGPRSNQYQHQQQNGLIQGSSHQQSMQQRQSRQNRGNYQAGPRPAMMPMAHPIPAPIPSLVPQYGSGPTYANPTMGYRMPAPATVEQNYPHPRQPTEAVYFDPIQQVNVTRGPPPSRERRRLEIVPPSQK</sequence>
<evidence type="ECO:0000313" key="20">
    <source>
        <dbReference type="Proteomes" id="UP000887540"/>
    </source>
</evidence>
<evidence type="ECO:0000256" key="14">
    <source>
        <dbReference type="ARBA" id="ARBA00023161"/>
    </source>
</evidence>
<keyword evidence="9" id="KW-0507">mRNA processing</keyword>
<feature type="region of interest" description="Disordered" evidence="18">
    <location>
        <begin position="742"/>
        <end position="790"/>
    </location>
</feature>
<evidence type="ECO:0000256" key="18">
    <source>
        <dbReference type="SAM" id="MobiDB-lite"/>
    </source>
</evidence>
<keyword evidence="16" id="KW-0539">Nucleus</keyword>
<evidence type="ECO:0000259" key="19">
    <source>
        <dbReference type="SMART" id="SM01044"/>
    </source>
</evidence>
<keyword evidence="11" id="KW-0509">mRNA transport</keyword>
<evidence type="ECO:0000256" key="2">
    <source>
        <dbReference type="ARBA" id="ARBA00004279"/>
    </source>
</evidence>
<keyword evidence="10" id="KW-0747">Spliceosome</keyword>
<comment type="subcellular location">
    <subcellularLocation>
        <location evidence="2">Cell projection</location>
        <location evidence="2">Dendrite</location>
    </subcellularLocation>
    <subcellularLocation>
        <location evidence="1">Cytoplasm</location>
        <location evidence="1">Stress granule</location>
    </subcellularLocation>
    <subcellularLocation>
        <location evidence="4">Cytoplasm</location>
        <location evidence="4">Perinuclear region</location>
    </subcellularLocation>
    <subcellularLocation>
        <location evidence="3">Nucleus speckle</location>
    </subcellularLocation>
</comment>
<dbReference type="SMART" id="SM01044">
    <property type="entry name" value="Btz"/>
    <property type="match status" value="1"/>
</dbReference>
<feature type="compositionally biased region" description="Basic and acidic residues" evidence="18">
    <location>
        <begin position="94"/>
        <end position="130"/>
    </location>
</feature>
<feature type="compositionally biased region" description="Polar residues" evidence="18">
    <location>
        <begin position="269"/>
        <end position="280"/>
    </location>
</feature>
<evidence type="ECO:0000256" key="3">
    <source>
        <dbReference type="ARBA" id="ARBA00004324"/>
    </source>
</evidence>
<dbReference type="InterPro" id="IPR018545">
    <property type="entry name" value="Btz_dom"/>
</dbReference>
<dbReference type="GO" id="GO:0048471">
    <property type="term" value="C:perinuclear region of cytoplasm"/>
    <property type="evidence" value="ECO:0007669"/>
    <property type="project" value="UniProtKB-SubCell"/>
</dbReference>
<dbReference type="PANTHER" id="PTHR13434">
    <property type="entry name" value="PROTEIN CASC3"/>
    <property type="match status" value="1"/>
</dbReference>
<evidence type="ECO:0000256" key="15">
    <source>
        <dbReference type="ARBA" id="ARBA00023187"/>
    </source>
</evidence>
<feature type="compositionally biased region" description="Basic and acidic residues" evidence="18">
    <location>
        <begin position="406"/>
        <end position="431"/>
    </location>
</feature>
<evidence type="ECO:0000256" key="1">
    <source>
        <dbReference type="ARBA" id="ARBA00004210"/>
    </source>
</evidence>
<feature type="compositionally biased region" description="Basic and acidic residues" evidence="18">
    <location>
        <begin position="372"/>
        <end position="386"/>
    </location>
</feature>
<dbReference type="Proteomes" id="UP000887540">
    <property type="component" value="Unplaced"/>
</dbReference>
<keyword evidence="15" id="KW-0508">mRNA splicing</keyword>
<dbReference type="Pfam" id="PF09405">
    <property type="entry name" value="Btz"/>
    <property type="match status" value="1"/>
</dbReference>
<keyword evidence="13" id="KW-0694">RNA-binding</keyword>
<keyword evidence="17" id="KW-0966">Cell projection</keyword>
<feature type="region of interest" description="Disordered" evidence="18">
    <location>
        <begin position="466"/>
        <end position="706"/>
    </location>
</feature>
<feature type="compositionally biased region" description="Basic and acidic residues" evidence="18">
    <location>
        <begin position="1"/>
        <end position="17"/>
    </location>
</feature>
<dbReference type="GO" id="GO:0003729">
    <property type="term" value="F:mRNA binding"/>
    <property type="evidence" value="ECO:0007669"/>
    <property type="project" value="InterPro"/>
</dbReference>
<feature type="compositionally biased region" description="Acidic residues" evidence="18">
    <location>
        <begin position="189"/>
        <end position="200"/>
    </location>
</feature>
<evidence type="ECO:0000256" key="7">
    <source>
        <dbReference type="ARBA" id="ARBA00022448"/>
    </source>
</evidence>